<dbReference type="OrthoDB" id="9774491at2"/>
<keyword evidence="3" id="KW-0131">Cell cycle</keyword>
<protein>
    <submittedName>
        <fullName evidence="3">Cell division protein ZapE</fullName>
    </submittedName>
</protein>
<dbReference type="RefSeq" id="WP_122190794.1">
    <property type="nucleotide sequence ID" value="NZ_RFFH01000015.1"/>
</dbReference>
<sequence length="323" mass="35491">MEAGAVVLDPAQQAAAERLERLAGELRRTRWFGRTAPRGVYLHGRAGRGKTMVMDRFCAGVGRMKRYHFHDLLARLHDGIREHGSVPAATEALLGGARLLCIDEFHVHDVGDGVLLTRLLETVFAGKVALVVTSNYPPEGLMPNPLFHDGFLPTIALIRANLDVVAVDGPLDYRTRGVVSDKGFRAGRYLVEPAPALVANAELEIGHRMVPVEIDHDCVTVEFEALCMNPLAASDFLAPVREFRRWTITGVPELGTVPPDVVMRWVNLIDVLYDADREVVVYADVPPADQGRSIALVPDLFRTVSRLGELAQPLPRTGRATMI</sequence>
<keyword evidence="2" id="KW-0067">ATP-binding</keyword>
<dbReference type="AlphaFoldDB" id="A0A3M2KY97"/>
<name>A0A3M2KY97_9NOCA</name>
<proteinExistence type="predicted"/>
<evidence type="ECO:0000313" key="4">
    <source>
        <dbReference type="Proteomes" id="UP000279275"/>
    </source>
</evidence>
<dbReference type="GO" id="GO:0016887">
    <property type="term" value="F:ATP hydrolysis activity"/>
    <property type="evidence" value="ECO:0007669"/>
    <property type="project" value="InterPro"/>
</dbReference>
<dbReference type="InterPro" id="IPR005654">
    <property type="entry name" value="ATPase_AFG1-like"/>
</dbReference>
<keyword evidence="1" id="KW-0547">Nucleotide-binding</keyword>
<evidence type="ECO:0000256" key="1">
    <source>
        <dbReference type="ARBA" id="ARBA00022741"/>
    </source>
</evidence>
<dbReference type="EMBL" id="RFFH01000015">
    <property type="protein sequence ID" value="RMI29233.1"/>
    <property type="molecule type" value="Genomic_DNA"/>
</dbReference>
<reference evidence="3 4" key="1">
    <citation type="submission" date="2018-10" db="EMBL/GenBank/DDBJ databases">
        <title>Isolation from cow dung.</title>
        <authorList>
            <person name="Ling L."/>
        </authorList>
    </citation>
    <scope>NUCLEOTIDE SEQUENCE [LARGE SCALE GENOMIC DNA]</scope>
    <source>
        <strain evidence="3 4">NEAU-LL90</strain>
    </source>
</reference>
<dbReference type="GO" id="GO:0051301">
    <property type="term" value="P:cell division"/>
    <property type="evidence" value="ECO:0007669"/>
    <property type="project" value="UniProtKB-KW"/>
</dbReference>
<gene>
    <name evidence="3" type="primary">zapE</name>
    <name evidence="3" type="ORF">EBN03_26135</name>
</gene>
<dbReference type="Gene3D" id="3.40.50.300">
    <property type="entry name" value="P-loop containing nucleotide triphosphate hydrolases"/>
    <property type="match status" value="1"/>
</dbReference>
<organism evidence="3 4">
    <name type="scientific">Nocardia stercoris</name>
    <dbReference type="NCBI Taxonomy" id="2483361"/>
    <lineage>
        <taxon>Bacteria</taxon>
        <taxon>Bacillati</taxon>
        <taxon>Actinomycetota</taxon>
        <taxon>Actinomycetes</taxon>
        <taxon>Mycobacteriales</taxon>
        <taxon>Nocardiaceae</taxon>
        <taxon>Nocardia</taxon>
    </lineage>
</organism>
<dbReference type="GO" id="GO:0005524">
    <property type="term" value="F:ATP binding"/>
    <property type="evidence" value="ECO:0007669"/>
    <property type="project" value="UniProtKB-KW"/>
</dbReference>
<comment type="caution">
    <text evidence="3">The sequence shown here is derived from an EMBL/GenBank/DDBJ whole genome shotgun (WGS) entry which is preliminary data.</text>
</comment>
<dbReference type="GO" id="GO:0005737">
    <property type="term" value="C:cytoplasm"/>
    <property type="evidence" value="ECO:0007669"/>
    <property type="project" value="TreeGrafter"/>
</dbReference>
<dbReference type="PANTHER" id="PTHR12169:SF6">
    <property type="entry name" value="AFG1-LIKE ATPASE"/>
    <property type="match status" value="1"/>
</dbReference>
<dbReference type="InterPro" id="IPR027417">
    <property type="entry name" value="P-loop_NTPase"/>
</dbReference>
<keyword evidence="4" id="KW-1185">Reference proteome</keyword>
<dbReference type="Pfam" id="PF03969">
    <property type="entry name" value="AFG1_ATPase"/>
    <property type="match status" value="1"/>
</dbReference>
<dbReference type="PANTHER" id="PTHR12169">
    <property type="entry name" value="ATPASE N2B"/>
    <property type="match status" value="1"/>
</dbReference>
<accession>A0A3M2KY97</accession>
<dbReference type="GO" id="GO:0032153">
    <property type="term" value="C:cell division site"/>
    <property type="evidence" value="ECO:0007669"/>
    <property type="project" value="TreeGrafter"/>
</dbReference>
<evidence type="ECO:0000256" key="2">
    <source>
        <dbReference type="ARBA" id="ARBA00022840"/>
    </source>
</evidence>
<evidence type="ECO:0000313" key="3">
    <source>
        <dbReference type="EMBL" id="RMI29233.1"/>
    </source>
</evidence>
<dbReference type="Proteomes" id="UP000279275">
    <property type="component" value="Unassembled WGS sequence"/>
</dbReference>
<dbReference type="NCBIfam" id="NF040713">
    <property type="entry name" value="ZapE"/>
    <property type="match status" value="1"/>
</dbReference>
<dbReference type="SUPFAM" id="SSF52540">
    <property type="entry name" value="P-loop containing nucleoside triphosphate hydrolases"/>
    <property type="match status" value="1"/>
</dbReference>
<keyword evidence="3" id="KW-0132">Cell division</keyword>